<dbReference type="EMBL" id="CP040749">
    <property type="protein sequence ID" value="QCX40537.1"/>
    <property type="molecule type" value="Genomic_DNA"/>
</dbReference>
<sequence length="149" mass="16941">MIIDTLKNADKYSGLHPLFAKAFDYISQKDLVNLEEGKFEIAEGLKLIVSNGNGKTKETSLEKFECHDANIDIQICVNGLETIAWKPREKCVIPNGAYNPEKDVRFFKDEPDMSFQLTNNQFAIFYPEDVHAPMIGNGEIKKLIFKVKI</sequence>
<protein>
    <submittedName>
        <fullName evidence="1">DUF386 domain-containing protein</fullName>
    </submittedName>
</protein>
<dbReference type="KEGG" id="fbe:FF125_19590"/>
<accession>A0A5B7U0H8</accession>
<gene>
    <name evidence="1" type="ORF">FF125_19590</name>
</gene>
<evidence type="ECO:0000313" key="2">
    <source>
        <dbReference type="Proteomes" id="UP000306229"/>
    </source>
</evidence>
<name>A0A5B7U0H8_9FLAO</name>
<dbReference type="InterPro" id="IPR037012">
    <property type="entry name" value="NanQ/TabA/YiaL_sf"/>
</dbReference>
<dbReference type="InterPro" id="IPR004375">
    <property type="entry name" value="NanQ/TabA/YiaL"/>
</dbReference>
<dbReference type="SUPFAM" id="SSF51197">
    <property type="entry name" value="Clavaminate synthase-like"/>
    <property type="match status" value="1"/>
</dbReference>
<dbReference type="GO" id="GO:0005829">
    <property type="term" value="C:cytosol"/>
    <property type="evidence" value="ECO:0007669"/>
    <property type="project" value="TreeGrafter"/>
</dbReference>
<organism evidence="1 2">
    <name type="scientific">Aureibaculum algae</name>
    <dbReference type="NCBI Taxonomy" id="2584122"/>
    <lineage>
        <taxon>Bacteria</taxon>
        <taxon>Pseudomonadati</taxon>
        <taxon>Bacteroidota</taxon>
        <taxon>Flavobacteriia</taxon>
        <taxon>Flavobacteriales</taxon>
        <taxon>Flavobacteriaceae</taxon>
        <taxon>Aureibaculum</taxon>
    </lineage>
</organism>
<dbReference type="NCBIfam" id="TIGR00022">
    <property type="entry name" value="YhcH/YjgK/YiaL family protein"/>
    <property type="match status" value="1"/>
</dbReference>
<dbReference type="Proteomes" id="UP000306229">
    <property type="component" value="Chromosome"/>
</dbReference>
<dbReference type="PANTHER" id="PTHR34986:SF1">
    <property type="entry name" value="PROTEIN YIAL"/>
    <property type="match status" value="1"/>
</dbReference>
<evidence type="ECO:0000313" key="1">
    <source>
        <dbReference type="EMBL" id="QCX40537.1"/>
    </source>
</evidence>
<proteinExistence type="predicted"/>
<dbReference type="AlphaFoldDB" id="A0A5B7U0H8"/>
<dbReference type="OrthoDB" id="9792756at2"/>
<dbReference type="Pfam" id="PF04074">
    <property type="entry name" value="DUF386"/>
    <property type="match status" value="1"/>
</dbReference>
<dbReference type="PANTHER" id="PTHR34986">
    <property type="entry name" value="EVOLVED BETA-GALACTOSIDASE SUBUNIT BETA"/>
    <property type="match status" value="1"/>
</dbReference>
<dbReference type="Gene3D" id="2.60.120.370">
    <property type="entry name" value="YhcH/YjgK/YiaL"/>
    <property type="match status" value="1"/>
</dbReference>
<dbReference type="RefSeq" id="WP_138951627.1">
    <property type="nucleotide sequence ID" value="NZ_CP040749.1"/>
</dbReference>
<keyword evidence="2" id="KW-1185">Reference proteome</keyword>
<reference evidence="1 2" key="1">
    <citation type="submission" date="2019-05" db="EMBL/GenBank/DDBJ databases">
        <title>Algicella ahnfeltiae gen. nov., sp. nov., a novel marine bacterium of the family Flavobacteriaceae isolated from a red alga.</title>
        <authorList>
            <person name="Nedashkovskaya O.I."/>
            <person name="Kukhlevskiy A.D."/>
            <person name="Kim S.-G."/>
            <person name="Zhukova N.V."/>
            <person name="Mikhailov V.V."/>
        </authorList>
    </citation>
    <scope>NUCLEOTIDE SEQUENCE [LARGE SCALE GENOMIC DNA]</scope>
    <source>
        <strain evidence="1 2">10Alg115</strain>
    </source>
</reference>